<dbReference type="PROSITE" id="PS51294">
    <property type="entry name" value="HTH_MYB"/>
    <property type="match status" value="1"/>
</dbReference>
<dbReference type="FunFam" id="1.10.10.60:FF:000009">
    <property type="entry name" value="transcription factor MYB1R1"/>
    <property type="match status" value="1"/>
</dbReference>
<dbReference type="PANTHER" id="PTHR44042">
    <property type="entry name" value="DUPLICATED HOMEODOMAIN-LIKE SUPERFAMILY PROTEIN-RELATED"/>
    <property type="match status" value="1"/>
</dbReference>
<feature type="domain" description="Myb-like" evidence="7">
    <location>
        <begin position="280"/>
        <end position="332"/>
    </location>
</feature>
<dbReference type="Gene3D" id="1.10.10.60">
    <property type="entry name" value="Homeodomain-like"/>
    <property type="match status" value="2"/>
</dbReference>
<feature type="compositionally biased region" description="Polar residues" evidence="6">
    <location>
        <begin position="353"/>
        <end position="374"/>
    </location>
</feature>
<keyword evidence="5" id="KW-0539">Nucleus</keyword>
<evidence type="ECO:0000313" key="10">
    <source>
        <dbReference type="EMBL" id="CAE0611548.1"/>
    </source>
</evidence>
<feature type="region of interest" description="Disordered" evidence="6">
    <location>
        <begin position="353"/>
        <end position="385"/>
    </location>
</feature>
<dbReference type="SUPFAM" id="SSF46689">
    <property type="entry name" value="Homeodomain-like"/>
    <property type="match status" value="1"/>
</dbReference>
<organism evidence="10">
    <name type="scientific">Picocystis salinarum</name>
    <dbReference type="NCBI Taxonomy" id="88271"/>
    <lineage>
        <taxon>Eukaryota</taxon>
        <taxon>Viridiplantae</taxon>
        <taxon>Chlorophyta</taxon>
        <taxon>Picocystophyceae</taxon>
        <taxon>Picocystales</taxon>
        <taxon>Picocystaceae</taxon>
        <taxon>Picocystis</taxon>
    </lineage>
</organism>
<feature type="compositionally biased region" description="Basic and acidic residues" evidence="6">
    <location>
        <begin position="171"/>
        <end position="195"/>
    </location>
</feature>
<feature type="region of interest" description="Disordered" evidence="6">
    <location>
        <begin position="247"/>
        <end position="285"/>
    </location>
</feature>
<evidence type="ECO:0000259" key="9">
    <source>
        <dbReference type="PROSITE" id="PS51294"/>
    </source>
</evidence>
<dbReference type="GO" id="GO:0003677">
    <property type="term" value="F:DNA binding"/>
    <property type="evidence" value="ECO:0007669"/>
    <property type="project" value="UniProtKB-KW"/>
</dbReference>
<feature type="domain" description="HTH myb-type" evidence="9">
    <location>
        <begin position="279"/>
        <end position="336"/>
    </location>
</feature>
<keyword evidence="3" id="KW-0238">DNA-binding</keyword>
<dbReference type="GO" id="GO:0005634">
    <property type="term" value="C:nucleus"/>
    <property type="evidence" value="ECO:0007669"/>
    <property type="project" value="UniProtKB-SubCell"/>
</dbReference>
<keyword evidence="2" id="KW-0805">Transcription regulation</keyword>
<dbReference type="EMBL" id="HBIS01005966">
    <property type="protein sequence ID" value="CAE0611548.1"/>
    <property type="molecule type" value="Transcribed_RNA"/>
</dbReference>
<accession>A0A7S3UE60</accession>
<feature type="compositionally biased region" description="Basic and acidic residues" evidence="6">
    <location>
        <begin position="40"/>
        <end position="60"/>
    </location>
</feature>
<name>A0A7S3UE60_9CHLO</name>
<comment type="subcellular location">
    <subcellularLocation>
        <location evidence="1">Nucleus</location>
    </subcellularLocation>
</comment>
<dbReference type="CDD" id="cd00167">
    <property type="entry name" value="SANT"/>
    <property type="match status" value="2"/>
</dbReference>
<dbReference type="PANTHER" id="PTHR44042:SF67">
    <property type="entry name" value="MYB-LIKE PROTEIN I"/>
    <property type="match status" value="1"/>
</dbReference>
<dbReference type="InterPro" id="IPR006447">
    <property type="entry name" value="Myb_dom_plants"/>
</dbReference>
<dbReference type="Pfam" id="PF00249">
    <property type="entry name" value="Myb_DNA-binding"/>
    <property type="match status" value="1"/>
</dbReference>
<sequence>MDAGMMPRPADLWRCVGDPPRGGDGGTGEGRKRKKKRERTRACVDDRNAGSKGRAERDDGVPPPPWKKRERREEGSDVPTQRETKRMEGSTREKNDARGRENASDENRPSETNGCERTDASQRRARARSNHGNAKVHGRRHEHARKEKREEQAEKEPRGHDPNEKKKRKSETKDLHDNEGVERLTGKRTCSPEDDKRFETALAEVAEETGQARWEKIAKKIPGKDAEAVRKRHQLLEEDIKNIDAGRVPLPAYAGTSDEHHPSNSSANKKKPSQTKSADQERRKGIPWTEEEHRLFLLGLAKFGKGDWRSISRNFVISRTPTQVASHAQKYFIRLNSMNKKDKRRSSIHDITSVNNDQAATGNSPITGQHSLGSNHHMGMYPPSNLSNAGLMPSMGSNGYIQGVPVHHQYVQQHH</sequence>
<evidence type="ECO:0000256" key="1">
    <source>
        <dbReference type="ARBA" id="ARBA00004123"/>
    </source>
</evidence>
<evidence type="ECO:0000259" key="8">
    <source>
        <dbReference type="PROSITE" id="PS51293"/>
    </source>
</evidence>
<gene>
    <name evidence="10" type="ORF">PSAL00342_LOCUS5383</name>
</gene>
<dbReference type="NCBIfam" id="TIGR01557">
    <property type="entry name" value="myb_SHAQKYF"/>
    <property type="match status" value="1"/>
</dbReference>
<dbReference type="SMART" id="SM00717">
    <property type="entry name" value="SANT"/>
    <property type="match status" value="2"/>
</dbReference>
<evidence type="ECO:0000256" key="2">
    <source>
        <dbReference type="ARBA" id="ARBA00023015"/>
    </source>
</evidence>
<dbReference type="PROSITE" id="PS50090">
    <property type="entry name" value="MYB_LIKE"/>
    <property type="match status" value="1"/>
</dbReference>
<evidence type="ECO:0000256" key="6">
    <source>
        <dbReference type="SAM" id="MobiDB-lite"/>
    </source>
</evidence>
<dbReference type="InterPro" id="IPR009057">
    <property type="entry name" value="Homeodomain-like_sf"/>
</dbReference>
<feature type="compositionally biased region" description="Basic residues" evidence="6">
    <location>
        <begin position="123"/>
        <end position="143"/>
    </location>
</feature>
<evidence type="ECO:0000256" key="4">
    <source>
        <dbReference type="ARBA" id="ARBA00023163"/>
    </source>
</evidence>
<proteinExistence type="predicted"/>
<feature type="domain" description="SANT" evidence="8">
    <location>
        <begin position="288"/>
        <end position="336"/>
    </location>
</feature>
<dbReference type="InterPro" id="IPR017884">
    <property type="entry name" value="SANT_dom"/>
</dbReference>
<feature type="compositionally biased region" description="Basic and acidic residues" evidence="6">
    <location>
        <begin position="71"/>
        <end position="122"/>
    </location>
</feature>
<evidence type="ECO:0000256" key="3">
    <source>
        <dbReference type="ARBA" id="ARBA00023125"/>
    </source>
</evidence>
<keyword evidence="4" id="KW-0804">Transcription</keyword>
<dbReference type="AlphaFoldDB" id="A0A7S3UE60"/>
<protein>
    <submittedName>
        <fullName evidence="10">Uncharacterized protein</fullName>
    </submittedName>
</protein>
<evidence type="ECO:0000259" key="7">
    <source>
        <dbReference type="PROSITE" id="PS50090"/>
    </source>
</evidence>
<feature type="compositionally biased region" description="Basic and acidic residues" evidence="6">
    <location>
        <begin position="144"/>
        <end position="164"/>
    </location>
</feature>
<dbReference type="InterPro" id="IPR017930">
    <property type="entry name" value="Myb_dom"/>
</dbReference>
<dbReference type="InterPro" id="IPR001005">
    <property type="entry name" value="SANT/Myb"/>
</dbReference>
<feature type="region of interest" description="Disordered" evidence="6">
    <location>
        <begin position="1"/>
        <end position="195"/>
    </location>
</feature>
<evidence type="ECO:0000256" key="5">
    <source>
        <dbReference type="ARBA" id="ARBA00023242"/>
    </source>
</evidence>
<reference evidence="10" key="1">
    <citation type="submission" date="2021-01" db="EMBL/GenBank/DDBJ databases">
        <authorList>
            <person name="Corre E."/>
            <person name="Pelletier E."/>
            <person name="Niang G."/>
            <person name="Scheremetjew M."/>
            <person name="Finn R."/>
            <person name="Kale V."/>
            <person name="Holt S."/>
            <person name="Cochrane G."/>
            <person name="Meng A."/>
            <person name="Brown T."/>
            <person name="Cohen L."/>
        </authorList>
    </citation>
    <scope>NUCLEOTIDE SEQUENCE</scope>
    <source>
        <strain evidence="10">CCMP1897</strain>
    </source>
</reference>
<dbReference type="PROSITE" id="PS51293">
    <property type="entry name" value="SANT"/>
    <property type="match status" value="1"/>
</dbReference>